<evidence type="ECO:0000256" key="2">
    <source>
        <dbReference type="SAM" id="Phobius"/>
    </source>
</evidence>
<sequence>MEKNIYNNPQAKRAESATERSRAATRERSDRSSGRMTATRERSDRSSGRMTATRERSDRSSGRMAVAVWPSSYDGNENSRGSILIFSVLILGAMLSVMFGILGIFMPKLKIISDPIKSSIAAFAADTGSEWCLYINRGKPNTPPQPVLDANPAGGELVPTYIIYSPASDFTVSTCTETDLDHRIVGTYQDVARSFELYKPN</sequence>
<keyword evidence="2" id="KW-0472">Membrane</keyword>
<comment type="caution">
    <text evidence="3">The sequence shown here is derived from an EMBL/GenBank/DDBJ whole genome shotgun (WGS) entry which is preliminary data.</text>
</comment>
<organism evidence="3 4">
    <name type="scientific">Candidatus Staskawiczbacteria bacterium RIFCSPLOWO2_01_FULL_37_25b</name>
    <dbReference type="NCBI Taxonomy" id="1802213"/>
    <lineage>
        <taxon>Bacteria</taxon>
        <taxon>Candidatus Staskawicziibacteriota</taxon>
    </lineage>
</organism>
<keyword evidence="2" id="KW-1133">Transmembrane helix</keyword>
<feature type="region of interest" description="Disordered" evidence="1">
    <location>
        <begin position="1"/>
        <end position="61"/>
    </location>
</feature>
<feature type="compositionally biased region" description="Basic and acidic residues" evidence="1">
    <location>
        <begin position="12"/>
        <end position="61"/>
    </location>
</feature>
<evidence type="ECO:0000256" key="1">
    <source>
        <dbReference type="SAM" id="MobiDB-lite"/>
    </source>
</evidence>
<dbReference type="Proteomes" id="UP000178826">
    <property type="component" value="Unassembled WGS sequence"/>
</dbReference>
<evidence type="ECO:0000313" key="3">
    <source>
        <dbReference type="EMBL" id="OGZ71349.1"/>
    </source>
</evidence>
<feature type="transmembrane region" description="Helical" evidence="2">
    <location>
        <begin position="83"/>
        <end position="105"/>
    </location>
</feature>
<dbReference type="AlphaFoldDB" id="A0A1G2I9F9"/>
<proteinExistence type="predicted"/>
<evidence type="ECO:0000313" key="4">
    <source>
        <dbReference type="Proteomes" id="UP000178826"/>
    </source>
</evidence>
<name>A0A1G2I9F9_9BACT</name>
<dbReference type="EMBL" id="MHOZ01000058">
    <property type="protein sequence ID" value="OGZ71349.1"/>
    <property type="molecule type" value="Genomic_DNA"/>
</dbReference>
<reference evidence="3 4" key="1">
    <citation type="journal article" date="2016" name="Nat. Commun.">
        <title>Thousands of microbial genomes shed light on interconnected biogeochemical processes in an aquifer system.</title>
        <authorList>
            <person name="Anantharaman K."/>
            <person name="Brown C.T."/>
            <person name="Hug L.A."/>
            <person name="Sharon I."/>
            <person name="Castelle C.J."/>
            <person name="Probst A.J."/>
            <person name="Thomas B.C."/>
            <person name="Singh A."/>
            <person name="Wilkins M.J."/>
            <person name="Karaoz U."/>
            <person name="Brodie E.L."/>
            <person name="Williams K.H."/>
            <person name="Hubbard S.S."/>
            <person name="Banfield J.F."/>
        </authorList>
    </citation>
    <scope>NUCLEOTIDE SEQUENCE [LARGE SCALE GENOMIC DNA]</scope>
</reference>
<gene>
    <name evidence="3" type="ORF">A2998_00310</name>
</gene>
<protein>
    <submittedName>
        <fullName evidence="3">Uncharacterized protein</fullName>
    </submittedName>
</protein>
<accession>A0A1G2I9F9</accession>
<keyword evidence="2" id="KW-0812">Transmembrane</keyword>
<feature type="compositionally biased region" description="Polar residues" evidence="1">
    <location>
        <begin position="1"/>
        <end position="10"/>
    </location>
</feature>